<dbReference type="EMBL" id="HG994360">
    <property type="protein sequence ID" value="CAF2089568.1"/>
    <property type="molecule type" value="Genomic_DNA"/>
</dbReference>
<reference evidence="2" key="1">
    <citation type="submission" date="2021-01" db="EMBL/GenBank/DDBJ databases">
        <authorList>
            <consortium name="Genoscope - CEA"/>
            <person name="William W."/>
        </authorList>
    </citation>
    <scope>NUCLEOTIDE SEQUENCE</scope>
</reference>
<accession>A0A816SLQ6</accession>
<keyword evidence="1" id="KW-0472">Membrane</keyword>
<dbReference type="AlphaFoldDB" id="A0A816SLQ6"/>
<protein>
    <submittedName>
        <fullName evidence="2">(rape) hypothetical protein</fullName>
    </submittedName>
</protein>
<dbReference type="Proteomes" id="UP001295469">
    <property type="component" value="Chromosome A06"/>
</dbReference>
<feature type="transmembrane region" description="Helical" evidence="1">
    <location>
        <begin position="31"/>
        <end position="48"/>
    </location>
</feature>
<evidence type="ECO:0000313" key="2">
    <source>
        <dbReference type="EMBL" id="CAF2089568.1"/>
    </source>
</evidence>
<keyword evidence="1" id="KW-0812">Transmembrane</keyword>
<proteinExistence type="predicted"/>
<name>A0A816SLQ6_BRANA</name>
<keyword evidence="1" id="KW-1133">Transmembrane helix</keyword>
<sequence>MLSAPSVGIRACVSVLKACKVHCSLSVCFQIYYRLMIFFQFLLSRVYFTCQNFYYFE</sequence>
<gene>
    <name evidence="2" type="ORF">DARMORV10_A06P38520.1</name>
</gene>
<evidence type="ECO:0000256" key="1">
    <source>
        <dbReference type="SAM" id="Phobius"/>
    </source>
</evidence>
<organism evidence="2">
    <name type="scientific">Brassica napus</name>
    <name type="common">Rape</name>
    <dbReference type="NCBI Taxonomy" id="3708"/>
    <lineage>
        <taxon>Eukaryota</taxon>
        <taxon>Viridiplantae</taxon>
        <taxon>Streptophyta</taxon>
        <taxon>Embryophyta</taxon>
        <taxon>Tracheophyta</taxon>
        <taxon>Spermatophyta</taxon>
        <taxon>Magnoliopsida</taxon>
        <taxon>eudicotyledons</taxon>
        <taxon>Gunneridae</taxon>
        <taxon>Pentapetalae</taxon>
        <taxon>rosids</taxon>
        <taxon>malvids</taxon>
        <taxon>Brassicales</taxon>
        <taxon>Brassicaceae</taxon>
        <taxon>Brassiceae</taxon>
        <taxon>Brassica</taxon>
    </lineage>
</organism>